<dbReference type="AlphaFoldDB" id="A0A165XHQ9"/>
<protein>
    <recommendedName>
        <fullName evidence="2">LysM domain-containing protein</fullName>
    </recommendedName>
</protein>
<dbReference type="Gene3D" id="3.10.350.10">
    <property type="entry name" value="LysM domain"/>
    <property type="match status" value="1"/>
</dbReference>
<keyword evidence="1" id="KW-0812">Transmembrane</keyword>
<sequence>MDKLSWSYIVSFFLVIMAAVLAISYTGEREELDHYLEVQVKEGDSLWKIADEYKEYDNMSHSEFVKWVQERNNLQSLVVKPGETIVIPIEKNKYYNAEYLANKE</sequence>
<evidence type="ECO:0000313" key="3">
    <source>
        <dbReference type="EMBL" id="ASS91319.1"/>
    </source>
</evidence>
<dbReference type="CDD" id="cd00118">
    <property type="entry name" value="LysM"/>
    <property type="match status" value="1"/>
</dbReference>
<evidence type="ECO:0000313" key="6">
    <source>
        <dbReference type="Proteomes" id="UP000214606"/>
    </source>
</evidence>
<dbReference type="Proteomes" id="UP000076476">
    <property type="component" value="Unassembled WGS sequence"/>
</dbReference>
<evidence type="ECO:0000313" key="5">
    <source>
        <dbReference type="Proteomes" id="UP000076476"/>
    </source>
</evidence>
<keyword evidence="5" id="KW-1185">Reference proteome</keyword>
<proteinExistence type="predicted"/>
<dbReference type="OrthoDB" id="2679564at2"/>
<dbReference type="Proteomes" id="UP000214606">
    <property type="component" value="Chromosome"/>
</dbReference>
<evidence type="ECO:0000259" key="2">
    <source>
        <dbReference type="PROSITE" id="PS51782"/>
    </source>
</evidence>
<dbReference type="EMBL" id="LWBR01000029">
    <property type="protein sequence ID" value="KZN96043.1"/>
    <property type="molecule type" value="Genomic_DNA"/>
</dbReference>
<accession>A0A165XHQ9</accession>
<reference evidence="3 6" key="2">
    <citation type="submission" date="2016-10" db="EMBL/GenBank/DDBJ databases">
        <title>The whole genome sequencing and assembly of Aeribacillus pallidus KCTC3564 strain.</title>
        <authorList>
            <person name="Lee Y.-J."/>
            <person name="Park M.-K."/>
            <person name="Yi H."/>
            <person name="Bahn Y.-S."/>
            <person name="Kim J.F."/>
            <person name="Lee D.-W."/>
        </authorList>
    </citation>
    <scope>NUCLEOTIDE SEQUENCE [LARGE SCALE GENOMIC DNA]</scope>
    <source>
        <strain evidence="3 6">KCTC3564</strain>
    </source>
</reference>
<dbReference type="KEGG" id="apak:AP3564_14830"/>
<dbReference type="InterPro" id="IPR036779">
    <property type="entry name" value="LysM_dom_sf"/>
</dbReference>
<dbReference type="SMART" id="SM00257">
    <property type="entry name" value="LysM"/>
    <property type="match status" value="1"/>
</dbReference>
<dbReference type="InterPro" id="IPR018392">
    <property type="entry name" value="LysM"/>
</dbReference>
<dbReference type="SUPFAM" id="SSF54106">
    <property type="entry name" value="LysM domain"/>
    <property type="match status" value="1"/>
</dbReference>
<gene>
    <name evidence="3" type="ORF">AP3564_14830</name>
    <name evidence="4" type="ORF">AZI98_10815</name>
</gene>
<name>A0A165XHQ9_9BACI</name>
<evidence type="ECO:0000313" key="4">
    <source>
        <dbReference type="EMBL" id="KZN96043.1"/>
    </source>
</evidence>
<keyword evidence="1" id="KW-1133">Transmembrane helix</keyword>
<dbReference type="RefSeq" id="WP_063388298.1">
    <property type="nucleotide sequence ID" value="NZ_CP017703.1"/>
</dbReference>
<dbReference type="EMBL" id="CP017703">
    <property type="protein sequence ID" value="ASS91319.1"/>
    <property type="molecule type" value="Genomic_DNA"/>
</dbReference>
<keyword evidence="1" id="KW-0472">Membrane</keyword>
<accession>A0A163YDW2</accession>
<reference evidence="4 5" key="1">
    <citation type="submission" date="2016-04" db="EMBL/GenBank/DDBJ databases">
        <title>Draft genome sequence of Aeribacillus pallidus 8m3 from petroleum reservoir.</title>
        <authorList>
            <person name="Poltaraus A.B."/>
            <person name="Nazina T.N."/>
            <person name="Tourova T.P."/>
            <person name="Malakho S.M."/>
            <person name="Korshunova A.V."/>
            <person name="Sokolova D.S."/>
        </authorList>
    </citation>
    <scope>NUCLEOTIDE SEQUENCE [LARGE SCALE GENOMIC DNA]</scope>
    <source>
        <strain evidence="4 5">8m3</strain>
    </source>
</reference>
<evidence type="ECO:0000256" key="1">
    <source>
        <dbReference type="SAM" id="Phobius"/>
    </source>
</evidence>
<dbReference type="Pfam" id="PF01476">
    <property type="entry name" value="LysM"/>
    <property type="match status" value="1"/>
</dbReference>
<feature type="transmembrane region" description="Helical" evidence="1">
    <location>
        <begin position="6"/>
        <end position="25"/>
    </location>
</feature>
<feature type="domain" description="LysM" evidence="2">
    <location>
        <begin position="36"/>
        <end position="87"/>
    </location>
</feature>
<organism evidence="4 5">
    <name type="scientific">Aeribacillus pallidus</name>
    <dbReference type="NCBI Taxonomy" id="33936"/>
    <lineage>
        <taxon>Bacteria</taxon>
        <taxon>Bacillati</taxon>
        <taxon>Bacillota</taxon>
        <taxon>Bacilli</taxon>
        <taxon>Bacillales</taxon>
        <taxon>Bacillaceae</taxon>
        <taxon>Aeribacillus</taxon>
    </lineage>
</organism>
<dbReference type="PROSITE" id="PS51782">
    <property type="entry name" value="LYSM"/>
    <property type="match status" value="1"/>
</dbReference>
<dbReference type="GeneID" id="301126228"/>
<dbReference type="STRING" id="33936.AZI98_10815"/>